<gene>
    <name evidence="1" type="ORF">UFOVP783_105</name>
</gene>
<accession>A0A6J5NYE3</accession>
<organism evidence="1">
    <name type="scientific">uncultured Caudovirales phage</name>
    <dbReference type="NCBI Taxonomy" id="2100421"/>
    <lineage>
        <taxon>Viruses</taxon>
        <taxon>Duplodnaviria</taxon>
        <taxon>Heunggongvirae</taxon>
        <taxon>Uroviricota</taxon>
        <taxon>Caudoviricetes</taxon>
        <taxon>Peduoviridae</taxon>
        <taxon>Maltschvirus</taxon>
        <taxon>Maltschvirus maltsch</taxon>
    </lineage>
</organism>
<proteinExistence type="predicted"/>
<evidence type="ECO:0000313" key="1">
    <source>
        <dbReference type="EMBL" id="CAB4162726.1"/>
    </source>
</evidence>
<name>A0A6J5NYE3_9CAUD</name>
<dbReference type="EMBL" id="LR796738">
    <property type="protein sequence ID" value="CAB4162726.1"/>
    <property type="molecule type" value="Genomic_DNA"/>
</dbReference>
<reference evidence="1" key="1">
    <citation type="submission" date="2020-04" db="EMBL/GenBank/DDBJ databases">
        <authorList>
            <person name="Chiriac C."/>
            <person name="Salcher M."/>
            <person name="Ghai R."/>
            <person name="Kavagutti S V."/>
        </authorList>
    </citation>
    <scope>NUCLEOTIDE SEQUENCE</scope>
</reference>
<protein>
    <submittedName>
        <fullName evidence="1">Uncharacterized protein</fullName>
    </submittedName>
</protein>
<sequence length="117" mass="12724">MKSFAEITTALTAYIDKAEAAVERAQELLAEKVQAGGSAMLLVPALVDLAKREGRLGAARRLEREFKIHGEGGVVEAVMHLATEGVEDTWSGRGNDIPRAMHDGKLETLNFIKAFLF</sequence>